<dbReference type="InterPro" id="IPR027417">
    <property type="entry name" value="P-loop_NTPase"/>
</dbReference>
<dbReference type="EMBL" id="CP109135">
    <property type="protein sequence ID" value="WSD20837.1"/>
    <property type="molecule type" value="Genomic_DNA"/>
</dbReference>
<dbReference type="SUPFAM" id="SSF52540">
    <property type="entry name" value="P-loop containing nucleoside triphosphate hydrolases"/>
    <property type="match status" value="1"/>
</dbReference>
<evidence type="ECO:0000313" key="2">
    <source>
        <dbReference type="Proteomes" id="UP001340816"/>
    </source>
</evidence>
<dbReference type="Gene3D" id="3.40.50.300">
    <property type="entry name" value="P-loop containing nucleotide triphosphate hydrolases"/>
    <property type="match status" value="1"/>
</dbReference>
<name>A0ABZ1HTH5_STRPH</name>
<keyword evidence="2" id="KW-1185">Reference proteome</keyword>
<keyword evidence="1" id="KW-0547">Nucleotide-binding</keyword>
<accession>A0ABZ1HTH5</accession>
<proteinExistence type="predicted"/>
<dbReference type="Proteomes" id="UP001340816">
    <property type="component" value="Chromosome"/>
</dbReference>
<keyword evidence="1" id="KW-0067">ATP-binding</keyword>
<evidence type="ECO:0000313" key="1">
    <source>
        <dbReference type="EMBL" id="WSD20837.1"/>
    </source>
</evidence>
<sequence length="694" mass="75618">MTETREELGLGAAGLAGRLAQARAGALVGREPERTVLDRMLSGAADAPLVAYMHGPGGIGKSSLVRYAARQAELTGRRVVHVDGRFLDADPRRFEELAAPACAEPGAVLLIDTFEQCQPLEAWLRETFLLRLADHAIVVVASRVSPDAEWSLDPGWAQLFTALAVRPLDAAQSHALLAARGVPAEQRGAFVAFAGGSPLALSLAASVPPAAPGAPWEPAGDVLTTLVERLVGDLPSAVHRRALEVVAQAYVTREPLLRAVLGDEDTDTVFSWLRQLPYIEATPEGLHPHDAVRATLEADLRWRDPERYDDVRARISLAGLQAVRGATEKDALLRVAEWMFLFRNQGGPDDLYNYRTHPHIEDTPLRAEDVPDVLRMAEEAEGPASAAAVAHWVRRQPEAFRVHRYAGSSAPASFMAILRLDAPLPEDRAEDPVIAAVWDLVEAAAPLRPGEHLGIRRFAVQPGGHQRPSPLMELTSRRTIGEEMRTHGRAVTFTVFEDADRWGRYLAEAGMPEVAAVDVDGRQQHIFGRDWRRQTVEQWAQHRARAALTPVATWPTTASASGPGDQLPLPAFEEGVLEALRTWHTPREFATSVLLHSHLVPPGSPDPVADLRGAITTALDALQIDPAGVKAHEALTANYIAASRTHKAAARRLGVPYGTYRRHLALAKERLVEHLLRRPATTSTATPPRSFPEE</sequence>
<reference evidence="1 2" key="1">
    <citation type="submission" date="2022-10" db="EMBL/GenBank/DDBJ databases">
        <title>The complete genomes of actinobacterial strains from the NBC collection.</title>
        <authorList>
            <person name="Joergensen T.S."/>
            <person name="Alvarez Arevalo M."/>
            <person name="Sterndorff E.B."/>
            <person name="Faurdal D."/>
            <person name="Vuksanovic O."/>
            <person name="Mourched A.-S."/>
            <person name="Charusanti P."/>
            <person name="Shaw S."/>
            <person name="Blin K."/>
            <person name="Weber T."/>
        </authorList>
    </citation>
    <scope>NUCLEOTIDE SEQUENCE [LARGE SCALE GENOMIC DNA]</scope>
    <source>
        <strain evidence="1 2">NBC 01752</strain>
    </source>
</reference>
<organism evidence="1 2">
    <name type="scientific">Streptomyces phaeochromogenes</name>
    <dbReference type="NCBI Taxonomy" id="1923"/>
    <lineage>
        <taxon>Bacteria</taxon>
        <taxon>Bacillati</taxon>
        <taxon>Actinomycetota</taxon>
        <taxon>Actinomycetes</taxon>
        <taxon>Kitasatosporales</taxon>
        <taxon>Streptomycetaceae</taxon>
        <taxon>Streptomyces</taxon>
        <taxon>Streptomyces phaeochromogenes group</taxon>
    </lineage>
</organism>
<gene>
    <name evidence="1" type="ORF">OHB35_50550</name>
</gene>
<dbReference type="RefSeq" id="WP_326762442.1">
    <property type="nucleotide sequence ID" value="NZ_CP109135.1"/>
</dbReference>
<dbReference type="GO" id="GO:0005524">
    <property type="term" value="F:ATP binding"/>
    <property type="evidence" value="ECO:0007669"/>
    <property type="project" value="UniProtKB-KW"/>
</dbReference>
<protein>
    <submittedName>
        <fullName evidence="1">ATP-binding protein</fullName>
    </submittedName>
</protein>